<evidence type="ECO:0000256" key="1">
    <source>
        <dbReference type="SAM" id="Phobius"/>
    </source>
</evidence>
<keyword evidence="4" id="KW-0418">Kinase</keyword>
<dbReference type="Pfam" id="PF14501">
    <property type="entry name" value="HATPase_c_5"/>
    <property type="match status" value="1"/>
</dbReference>
<dbReference type="eggNOG" id="COG3290">
    <property type="taxonomic scope" value="Bacteria"/>
</dbReference>
<organism evidence="4 5">
    <name type="scientific">Desulfofarcimen acetoxidans (strain ATCC 49208 / DSM 771 / KCTC 5769 / VKM B-1644 / 5575)</name>
    <name type="common">Desulfotomaculum acetoxidans</name>
    <dbReference type="NCBI Taxonomy" id="485916"/>
    <lineage>
        <taxon>Bacteria</taxon>
        <taxon>Bacillati</taxon>
        <taxon>Bacillota</taxon>
        <taxon>Clostridia</taxon>
        <taxon>Eubacteriales</taxon>
        <taxon>Peptococcaceae</taxon>
        <taxon>Desulfofarcimen</taxon>
    </lineage>
</organism>
<gene>
    <name evidence="4" type="ordered locus">Dtox_1870</name>
</gene>
<dbReference type="EMBL" id="CP001720">
    <property type="protein sequence ID" value="ACV62716.1"/>
    <property type="molecule type" value="Genomic_DNA"/>
</dbReference>
<keyword evidence="4" id="KW-0808">Transferase</keyword>
<dbReference type="GO" id="GO:0016301">
    <property type="term" value="F:kinase activity"/>
    <property type="evidence" value="ECO:0007669"/>
    <property type="project" value="UniProtKB-KW"/>
</dbReference>
<keyword evidence="1" id="KW-1133">Transmembrane helix</keyword>
<evidence type="ECO:0000313" key="5">
    <source>
        <dbReference type="Proteomes" id="UP000002217"/>
    </source>
</evidence>
<feature type="transmembrane region" description="Helical" evidence="1">
    <location>
        <begin position="31"/>
        <end position="55"/>
    </location>
</feature>
<dbReference type="GO" id="GO:0042802">
    <property type="term" value="F:identical protein binding"/>
    <property type="evidence" value="ECO:0007669"/>
    <property type="project" value="TreeGrafter"/>
</dbReference>
<dbReference type="Pfam" id="PF14689">
    <property type="entry name" value="SPOB_a"/>
    <property type="match status" value="1"/>
</dbReference>
<dbReference type="Gene3D" id="3.30.565.10">
    <property type="entry name" value="Histidine kinase-like ATPase, C-terminal domain"/>
    <property type="match status" value="1"/>
</dbReference>
<dbReference type="AlphaFoldDB" id="C8VXR0"/>
<dbReference type="Proteomes" id="UP000002217">
    <property type="component" value="Chromosome"/>
</dbReference>
<feature type="transmembrane region" description="Helical" evidence="1">
    <location>
        <begin position="228"/>
        <end position="251"/>
    </location>
</feature>
<keyword evidence="1" id="KW-0812">Transmembrane</keyword>
<dbReference type="STRING" id="485916.Dtox_1870"/>
<dbReference type="InterPro" id="IPR032834">
    <property type="entry name" value="NatK-like_C"/>
</dbReference>
<feature type="domain" description="SpoOB alpha-helical" evidence="3">
    <location>
        <begin position="273"/>
        <end position="318"/>
    </location>
</feature>
<proteinExistence type="predicted"/>
<sequence length="470" mass="52702">MHKWVVFDAQVGSYYNFRKGDKVPHITLNTVLIYIFCGILPAVTNVVVGCALIGVPINRKQILLLALVAIVPFGIVGSFHLPPGLNILVLFGTLTAFCHLVLKLNLVTALFIPTISHFLWSLFERPVLYIILKIFGLTEQMFTHGQNLIANYTLMLSIGGFLFVIAYVCTRYDLNLFALLKRSNLDIDTRFTNNLFTMVLLLLIPVISIILINSAIKLFIGADEVKYYLTILTRIDVLLILILGSMTIYGITKVFRILEQEWAAKTAVKNLGYLENLFLSIRRQKHDHNHHLQTVYGLLNASEYDKAKEYIRDNYHALCSHNELIKTDNPEFMALLYAKICIAESLDIDINVNITGSLKGLSISNHDLNSVVGNLLDNAMNALKNIEIGIKRIDLSVSRTADMLHIESSNSGSITEEEFIKRINQPKLSTGRHGHGISIIKDISSKYGGKLEVAFDINKITLFSTIPLKG</sequence>
<feature type="transmembrane region" description="Helical" evidence="1">
    <location>
        <begin position="149"/>
        <end position="170"/>
    </location>
</feature>
<dbReference type="KEGG" id="dae:Dtox_1870"/>
<dbReference type="InterPro" id="IPR036890">
    <property type="entry name" value="HATPase_C_sf"/>
</dbReference>
<dbReference type="SUPFAM" id="SSF55874">
    <property type="entry name" value="ATPase domain of HSP90 chaperone/DNA topoisomerase II/histidine kinase"/>
    <property type="match status" value="1"/>
</dbReference>
<keyword evidence="5" id="KW-1185">Reference proteome</keyword>
<evidence type="ECO:0000313" key="4">
    <source>
        <dbReference type="EMBL" id="ACV62716.1"/>
    </source>
</evidence>
<dbReference type="HOGENOM" id="CLU_020211_16_0_9"/>
<evidence type="ECO:0000259" key="3">
    <source>
        <dbReference type="Pfam" id="PF14689"/>
    </source>
</evidence>
<keyword evidence="1" id="KW-0472">Membrane</keyword>
<dbReference type="InterPro" id="IPR039506">
    <property type="entry name" value="SPOB_a"/>
</dbReference>
<evidence type="ECO:0000259" key="2">
    <source>
        <dbReference type="Pfam" id="PF14501"/>
    </source>
</evidence>
<dbReference type="PANTHER" id="PTHR40448">
    <property type="entry name" value="TWO-COMPONENT SENSOR HISTIDINE KINASE"/>
    <property type="match status" value="1"/>
</dbReference>
<accession>C8VXR0</accession>
<feature type="transmembrane region" description="Helical" evidence="1">
    <location>
        <begin position="191"/>
        <end position="216"/>
    </location>
</feature>
<name>C8VXR0_DESAS</name>
<reference evidence="4 5" key="1">
    <citation type="journal article" date="2009" name="Stand. Genomic Sci.">
        <title>Complete genome sequence of Desulfotomaculum acetoxidans type strain (5575).</title>
        <authorList>
            <person name="Spring S."/>
            <person name="Lapidus A."/>
            <person name="Schroder M."/>
            <person name="Gleim D."/>
            <person name="Sims D."/>
            <person name="Meincke L."/>
            <person name="Glavina Del Rio T."/>
            <person name="Tice H."/>
            <person name="Copeland A."/>
            <person name="Cheng J.F."/>
            <person name="Lucas S."/>
            <person name="Chen F."/>
            <person name="Nolan M."/>
            <person name="Bruce D."/>
            <person name="Goodwin L."/>
            <person name="Pitluck S."/>
            <person name="Ivanova N."/>
            <person name="Mavromatis K."/>
            <person name="Mikhailova N."/>
            <person name="Pati A."/>
            <person name="Chen A."/>
            <person name="Palaniappan K."/>
            <person name="Land M."/>
            <person name="Hauser L."/>
            <person name="Chang Y.J."/>
            <person name="Jeffries C.D."/>
            <person name="Chain P."/>
            <person name="Saunders E."/>
            <person name="Brettin T."/>
            <person name="Detter J.C."/>
            <person name="Goker M."/>
            <person name="Bristow J."/>
            <person name="Eisen J.A."/>
            <person name="Markowitz V."/>
            <person name="Hugenholtz P."/>
            <person name="Kyrpides N.C."/>
            <person name="Klenk H.P."/>
            <person name="Han C."/>
        </authorList>
    </citation>
    <scope>NUCLEOTIDE SEQUENCE [LARGE SCALE GENOMIC DNA]</scope>
    <source>
        <strain evidence="5">ATCC 49208 / DSM 771 / VKM B-1644</strain>
    </source>
</reference>
<dbReference type="PANTHER" id="PTHR40448:SF1">
    <property type="entry name" value="TWO-COMPONENT SENSOR HISTIDINE KINASE"/>
    <property type="match status" value="1"/>
</dbReference>
<protein>
    <submittedName>
        <fullName evidence="4">Signal transduction histidine kinase regulating citrate/malate metabolism</fullName>
    </submittedName>
</protein>
<feature type="domain" description="Sensor histidine kinase NatK-like C-terminal" evidence="2">
    <location>
        <begin position="366"/>
        <end position="462"/>
    </location>
</feature>
<dbReference type="Gene3D" id="1.10.287.130">
    <property type="match status" value="1"/>
</dbReference>
<feature type="transmembrane region" description="Helical" evidence="1">
    <location>
        <begin position="62"/>
        <end position="81"/>
    </location>
</feature>